<dbReference type="InterPro" id="IPR037027">
    <property type="entry name" value="YqgF/RNaseH-like_dom_sf"/>
</dbReference>
<dbReference type="EMBL" id="HBGO01011176">
    <property type="protein sequence ID" value="CAD9331696.1"/>
    <property type="molecule type" value="Transcribed_RNA"/>
</dbReference>
<dbReference type="GO" id="GO:0006139">
    <property type="term" value="P:nucleobase-containing compound metabolic process"/>
    <property type="evidence" value="ECO:0007669"/>
    <property type="project" value="InterPro"/>
</dbReference>
<name>A0A7S2EEA7_TRICV</name>
<proteinExistence type="predicted"/>
<organism evidence="1">
    <name type="scientific">Trieres chinensis</name>
    <name type="common">Marine centric diatom</name>
    <name type="synonym">Odontella sinensis</name>
    <dbReference type="NCBI Taxonomy" id="1514140"/>
    <lineage>
        <taxon>Eukaryota</taxon>
        <taxon>Sar</taxon>
        <taxon>Stramenopiles</taxon>
        <taxon>Ochrophyta</taxon>
        <taxon>Bacillariophyta</taxon>
        <taxon>Mediophyceae</taxon>
        <taxon>Biddulphiophycidae</taxon>
        <taxon>Eupodiscales</taxon>
        <taxon>Parodontellaceae</taxon>
        <taxon>Trieres</taxon>
    </lineage>
</organism>
<gene>
    <name evidence="1" type="ORF">OSIN01602_LOCUS6247</name>
</gene>
<accession>A0A7S2EEA7</accession>
<evidence type="ECO:0000313" key="1">
    <source>
        <dbReference type="EMBL" id="CAD9331696.1"/>
    </source>
</evidence>
<dbReference type="Gene3D" id="3.30.420.140">
    <property type="entry name" value="YqgF/RNase H-like domain"/>
    <property type="match status" value="1"/>
</dbReference>
<protein>
    <submittedName>
        <fullName evidence="1">Uncharacterized protein</fullName>
    </submittedName>
</protein>
<sequence length="239" mass="26491">MSAASRIGKSLVEPGKLAKVLNWKRSCSVMALEITGDKVGVAIAVQPYDNCVVLPVDSIALAENGQPNEVGQSAASRLEDLARRHNVGAVVVGWPLQPEGRPGKPCGKVIHTLERWVEKEEGSVLSKKRPFTLWDNRSVRSHEDGGQYSETLEKEQHMDEWGRCIAFSRTPSPYGVVTLSSRNVDQKQGPDSSERASGVLKSFLKEYWQQKQVFETPKHQNMKNALFDDDSFVESSAIL</sequence>
<reference evidence="1" key="1">
    <citation type="submission" date="2021-01" db="EMBL/GenBank/DDBJ databases">
        <authorList>
            <person name="Corre E."/>
            <person name="Pelletier E."/>
            <person name="Niang G."/>
            <person name="Scheremetjew M."/>
            <person name="Finn R."/>
            <person name="Kale V."/>
            <person name="Holt S."/>
            <person name="Cochrane G."/>
            <person name="Meng A."/>
            <person name="Brown T."/>
            <person name="Cohen L."/>
        </authorList>
    </citation>
    <scope>NUCLEOTIDE SEQUENCE</scope>
    <source>
        <strain evidence="1">Grunow 1884</strain>
    </source>
</reference>
<dbReference type="AlphaFoldDB" id="A0A7S2EEA7"/>